<comment type="caution">
    <text evidence="11">The sequence shown here is derived from an EMBL/GenBank/DDBJ whole genome shotgun (WGS) entry which is preliminary data.</text>
</comment>
<keyword evidence="5" id="KW-0732">Signal</keyword>
<feature type="region of interest" description="Disordered" evidence="9">
    <location>
        <begin position="95"/>
        <end position="124"/>
    </location>
</feature>
<evidence type="ECO:0000256" key="1">
    <source>
        <dbReference type="ARBA" id="ARBA00004571"/>
    </source>
</evidence>
<evidence type="ECO:0000256" key="7">
    <source>
        <dbReference type="ARBA" id="ARBA00023237"/>
    </source>
</evidence>
<keyword evidence="2 8" id="KW-0813">Transport</keyword>
<name>A0A418QJS1_9BACT</name>
<keyword evidence="7 8" id="KW-0998">Cell outer membrane</keyword>
<dbReference type="SUPFAM" id="SSF56935">
    <property type="entry name" value="Porins"/>
    <property type="match status" value="1"/>
</dbReference>
<evidence type="ECO:0000256" key="5">
    <source>
        <dbReference type="ARBA" id="ARBA00022729"/>
    </source>
</evidence>
<dbReference type="InterPro" id="IPR039426">
    <property type="entry name" value="TonB-dep_rcpt-like"/>
</dbReference>
<keyword evidence="6 8" id="KW-0472">Membrane</keyword>
<dbReference type="Gene3D" id="2.60.40.1120">
    <property type="entry name" value="Carboxypeptidase-like, regulatory domain"/>
    <property type="match status" value="1"/>
</dbReference>
<organism evidence="11 12">
    <name type="scientific">Hymenobacter rubripertinctus</name>
    <dbReference type="NCBI Taxonomy" id="2029981"/>
    <lineage>
        <taxon>Bacteria</taxon>
        <taxon>Pseudomonadati</taxon>
        <taxon>Bacteroidota</taxon>
        <taxon>Cytophagia</taxon>
        <taxon>Cytophagales</taxon>
        <taxon>Hymenobacteraceae</taxon>
        <taxon>Hymenobacter</taxon>
    </lineage>
</organism>
<keyword evidence="4 8" id="KW-0812">Transmembrane</keyword>
<proteinExistence type="inferred from homology"/>
<feature type="domain" description="Secretin/TonB short N-terminal" evidence="10">
    <location>
        <begin position="42"/>
        <end position="93"/>
    </location>
</feature>
<dbReference type="SUPFAM" id="SSF49464">
    <property type="entry name" value="Carboxypeptidase regulatory domain-like"/>
    <property type="match status" value="1"/>
</dbReference>
<evidence type="ECO:0000256" key="4">
    <source>
        <dbReference type="ARBA" id="ARBA00022692"/>
    </source>
</evidence>
<reference evidence="11 12" key="2">
    <citation type="submission" date="2019-01" db="EMBL/GenBank/DDBJ databases">
        <title>Hymenobacter humicola sp. nov., isolated from soils in Antarctica.</title>
        <authorList>
            <person name="Sedlacek I."/>
            <person name="Holochova P."/>
            <person name="Kralova S."/>
            <person name="Pantucek R."/>
            <person name="Stankova E."/>
            <person name="Vrbovska V."/>
            <person name="Kristofova L."/>
            <person name="Svec P."/>
            <person name="Busse H.-J."/>
        </authorList>
    </citation>
    <scope>NUCLEOTIDE SEQUENCE [LARGE SCALE GENOMIC DNA]</scope>
    <source>
        <strain evidence="11 12">CCM 8852</strain>
    </source>
</reference>
<dbReference type="GO" id="GO:0015344">
    <property type="term" value="F:siderophore uptake transmembrane transporter activity"/>
    <property type="evidence" value="ECO:0007669"/>
    <property type="project" value="TreeGrafter"/>
</dbReference>
<dbReference type="PANTHER" id="PTHR30069">
    <property type="entry name" value="TONB-DEPENDENT OUTER MEMBRANE RECEPTOR"/>
    <property type="match status" value="1"/>
</dbReference>
<dbReference type="GO" id="GO:0009279">
    <property type="term" value="C:cell outer membrane"/>
    <property type="evidence" value="ECO:0007669"/>
    <property type="project" value="UniProtKB-SubCell"/>
</dbReference>
<dbReference type="InterPro" id="IPR023996">
    <property type="entry name" value="TonB-dep_OMP_SusC/RagA"/>
</dbReference>
<protein>
    <submittedName>
        <fullName evidence="11">SusC/RagA family TonB-linked outer membrane protein</fullName>
    </submittedName>
</protein>
<dbReference type="Gene3D" id="3.55.50.30">
    <property type="match status" value="1"/>
</dbReference>
<evidence type="ECO:0000313" key="12">
    <source>
        <dbReference type="Proteomes" id="UP000284250"/>
    </source>
</evidence>
<evidence type="ECO:0000256" key="8">
    <source>
        <dbReference type="PROSITE-ProRule" id="PRU01360"/>
    </source>
</evidence>
<dbReference type="InterPro" id="IPR011662">
    <property type="entry name" value="Secretin/TonB_short_N"/>
</dbReference>
<dbReference type="GO" id="GO:0044718">
    <property type="term" value="P:siderophore transmembrane transport"/>
    <property type="evidence" value="ECO:0007669"/>
    <property type="project" value="TreeGrafter"/>
</dbReference>
<keyword evidence="3 8" id="KW-1134">Transmembrane beta strand</keyword>
<dbReference type="AlphaFoldDB" id="A0A418QJS1"/>
<evidence type="ECO:0000256" key="3">
    <source>
        <dbReference type="ARBA" id="ARBA00022452"/>
    </source>
</evidence>
<evidence type="ECO:0000256" key="6">
    <source>
        <dbReference type="ARBA" id="ARBA00023136"/>
    </source>
</evidence>
<dbReference type="InterPro" id="IPR012910">
    <property type="entry name" value="Plug_dom"/>
</dbReference>
<dbReference type="SMART" id="SM00965">
    <property type="entry name" value="STN"/>
    <property type="match status" value="1"/>
</dbReference>
<feature type="region of interest" description="Disordered" evidence="9">
    <location>
        <begin position="1"/>
        <end position="20"/>
    </location>
</feature>
<dbReference type="PANTHER" id="PTHR30069:SF29">
    <property type="entry name" value="HEMOGLOBIN AND HEMOGLOBIN-HAPTOGLOBIN-BINDING PROTEIN 1-RELATED"/>
    <property type="match status" value="1"/>
</dbReference>
<comment type="subcellular location">
    <subcellularLocation>
        <location evidence="1 8">Cell outer membrane</location>
        <topology evidence="1 8">Multi-pass membrane protein</topology>
    </subcellularLocation>
</comment>
<accession>A0A418QJS1</accession>
<dbReference type="InterPro" id="IPR008969">
    <property type="entry name" value="CarboxyPept-like_regulatory"/>
</dbReference>
<dbReference type="NCBIfam" id="TIGR04056">
    <property type="entry name" value="OMP_RagA_SusC"/>
    <property type="match status" value="1"/>
</dbReference>
<dbReference type="PROSITE" id="PS52016">
    <property type="entry name" value="TONB_DEPENDENT_REC_3"/>
    <property type="match status" value="1"/>
</dbReference>
<evidence type="ECO:0000256" key="9">
    <source>
        <dbReference type="SAM" id="MobiDB-lite"/>
    </source>
</evidence>
<comment type="similarity">
    <text evidence="8">Belongs to the TonB-dependent receptor family.</text>
</comment>
<dbReference type="Pfam" id="PF13715">
    <property type="entry name" value="CarbopepD_reg_2"/>
    <property type="match status" value="1"/>
</dbReference>
<dbReference type="Proteomes" id="UP000284250">
    <property type="component" value="Unassembled WGS sequence"/>
</dbReference>
<evidence type="ECO:0000259" key="10">
    <source>
        <dbReference type="SMART" id="SM00965"/>
    </source>
</evidence>
<sequence length="1175" mass="128083">MLSFGPPRPSQAQSGSLPRVTLYTRHRPLPQLLHELERQTSYSFVYSNSQLNTLLPPDAELENLPLDQVLRQLLVPLGLDYQIRGQQIILRRREMAAAAPRPQTPHSVQRESRRPPLRGQVLADDSGLPLPGASVVVRGTTRGTATAANGAFSLSLGPADSVLVISSLGFSPQEVRPAGRLTLEIRLRDGGRTLAEVLVTGPGLARERQSLGYAVQELPGAQVAEAREPNFVNAISGKLAGVDVRRNGSGPMGSTNIIIRGYTSLSRDSRPLIVVDGVPIDNRSPLQATRFGGYDVGDGLSSINPEDVDNLTVLKGGNAAALYGNRAANGAIIVNTKKGRAGLGIHISSNTTFDRAQVLTDYQNEYGQGSQGRFLVDGAGALQRTPEGYPIVAPAGTNVGSWGPRMAGQLVRHWTGEIKPYVAQPGNPTDFFRTGATTATTVALSTGSARGRLRVSATDLRNQGTYPNSHLRRDYLTVRASRNLGSRLSADVKLSYVYSGHFNHPTLGDNPDNVMSQFSRLPRSVGLADLRPYRDSETLMPVLWNQSRQQPFQPTARQNPYWAAELNTNATRQHRANGSVSLRYDFTDWLWLQLRAGTDRYQTRFRYQYASYTSWNSTAQPDRGGYSESELTMREDNVDFILHGKRRLAPRWELTAQAFGNLLQKRNETTGTTGLGLRVPNVFRLDNVASASAVRALSRFEVQSLFARMELAYHDAVFLELTGRNDWDSTLPVGDWSYFYPSTSLAVAYTDLLGWQSKLLTRGKLRASWALVGKGTGPYELTTRYDLTTSGVPEAPGVGNAHLGQPFASLQNQLAPRHLKPQLTRALEVGSEMRFGNNRASLDVALYRTSTYNQVASVLTAPSSGFQTQLINAGNILNQGLEVTATGQPVSTAGGLSWQLHLNWAANQSKVVRLAEGNDRYQLGTESNNVAIVAQAGQPFGEIYGTQLQRAPNGQLLVGADGLPLPPTGTTGRLGNFQPRWFGGLQNQVRYRQLSLSVLVDGRWGGQIYSASQQRAALFGNSKATLAGRADWYASEAARVAAGQPPSTWTPTGGLLVEGLLVDANGSYSGSRRYVNPEQYWARLSTISEPFVYDASFLKLREVTLTWQLPTAWLARVAHLKGASFAVVARNLAFLSRATVGFDPESAYNLGLAQGLESGGYPNSRTLGYQLQLDF</sequence>
<reference evidence="11 12" key="1">
    <citation type="submission" date="2018-09" db="EMBL/GenBank/DDBJ databases">
        <authorList>
            <person name="Zeman M."/>
            <person name="Pardy F."/>
        </authorList>
    </citation>
    <scope>NUCLEOTIDE SEQUENCE [LARGE SCALE GENOMIC DNA]</scope>
    <source>
        <strain evidence="11 12">CCM 8852</strain>
    </source>
</reference>
<dbReference type="Pfam" id="PF07660">
    <property type="entry name" value="STN"/>
    <property type="match status" value="1"/>
</dbReference>
<dbReference type="Pfam" id="PF07715">
    <property type="entry name" value="Plug"/>
    <property type="match status" value="1"/>
</dbReference>
<evidence type="ECO:0000313" key="11">
    <source>
        <dbReference type="EMBL" id="RIY05401.1"/>
    </source>
</evidence>
<dbReference type="EMBL" id="QYCN01000057">
    <property type="protein sequence ID" value="RIY05401.1"/>
    <property type="molecule type" value="Genomic_DNA"/>
</dbReference>
<dbReference type="Gene3D" id="2.40.170.20">
    <property type="entry name" value="TonB-dependent receptor, beta-barrel domain"/>
    <property type="match status" value="1"/>
</dbReference>
<dbReference type="InterPro" id="IPR037066">
    <property type="entry name" value="Plug_dom_sf"/>
</dbReference>
<dbReference type="InterPro" id="IPR036942">
    <property type="entry name" value="Beta-barrel_TonB_sf"/>
</dbReference>
<gene>
    <name evidence="11" type="ORF">D0T11_20485</name>
</gene>
<evidence type="ECO:0000256" key="2">
    <source>
        <dbReference type="ARBA" id="ARBA00022448"/>
    </source>
</evidence>
<keyword evidence="12" id="KW-1185">Reference proteome</keyword>
<dbReference type="Gene3D" id="2.170.130.10">
    <property type="entry name" value="TonB-dependent receptor, plug domain"/>
    <property type="match status" value="1"/>
</dbReference>